<dbReference type="EMBL" id="JAPFFM010000018">
    <property type="protein sequence ID" value="KAJ6691085.1"/>
    <property type="molecule type" value="Genomic_DNA"/>
</dbReference>
<dbReference type="PROSITE" id="PS50600">
    <property type="entry name" value="ULP_PROTEASE"/>
    <property type="match status" value="1"/>
</dbReference>
<evidence type="ECO:0000256" key="1">
    <source>
        <dbReference type="ARBA" id="ARBA00005234"/>
    </source>
</evidence>
<keyword evidence="3" id="KW-0378">Hydrolase</keyword>
<keyword evidence="7" id="KW-1185">Reference proteome</keyword>
<feature type="domain" description="Ubiquitin-like protease family profile" evidence="5">
    <location>
        <begin position="435"/>
        <end position="620"/>
    </location>
</feature>
<protein>
    <submittedName>
        <fullName evidence="6">UBIQUITIN-LIKE-SPECIFIC PROTEASE 2A-RELATED</fullName>
    </submittedName>
</protein>
<dbReference type="SUPFAM" id="SSF54001">
    <property type="entry name" value="Cysteine proteinases"/>
    <property type="match status" value="1"/>
</dbReference>
<dbReference type="Pfam" id="PF02902">
    <property type="entry name" value="Peptidase_C48"/>
    <property type="match status" value="1"/>
</dbReference>
<feature type="compositionally biased region" description="Basic and acidic residues" evidence="4">
    <location>
        <begin position="841"/>
        <end position="859"/>
    </location>
</feature>
<dbReference type="InterPro" id="IPR057375">
    <property type="entry name" value="ULP2A/B_PH"/>
</dbReference>
<comment type="caution">
    <text evidence="6">The sequence shown here is derived from an EMBL/GenBank/DDBJ whole genome shotgun (WGS) entry which is preliminary data.</text>
</comment>
<dbReference type="InterPro" id="IPR038765">
    <property type="entry name" value="Papain-like_cys_pep_sf"/>
</dbReference>
<dbReference type="InterPro" id="IPR003653">
    <property type="entry name" value="Peptidase_C48_C"/>
</dbReference>
<dbReference type="Gene3D" id="3.30.310.130">
    <property type="entry name" value="Ubiquitin-related"/>
    <property type="match status" value="1"/>
</dbReference>
<dbReference type="Gene3D" id="1.10.418.20">
    <property type="match status" value="1"/>
</dbReference>
<evidence type="ECO:0000313" key="6">
    <source>
        <dbReference type="EMBL" id="KAJ6691085.1"/>
    </source>
</evidence>
<evidence type="ECO:0000259" key="5">
    <source>
        <dbReference type="PROSITE" id="PS50600"/>
    </source>
</evidence>
<dbReference type="PANTHER" id="PTHR47764:SF14">
    <property type="entry name" value="UBIQUITIN-LIKE PROTEASE FAMILY PROFILE DOMAIN-CONTAINING PROTEIN"/>
    <property type="match status" value="1"/>
</dbReference>
<gene>
    <name evidence="6" type="ORF">OIU74_015719</name>
</gene>
<evidence type="ECO:0000313" key="7">
    <source>
        <dbReference type="Proteomes" id="UP001151752"/>
    </source>
</evidence>
<accession>A0A9Q0SVX9</accession>
<reference evidence="6" key="2">
    <citation type="journal article" date="2023" name="Int. J. Mol. Sci.">
        <title>De Novo Assembly and Annotation of 11 Diverse Shrub Willow (Salix) Genomes Reveals Novel Gene Organization in Sex-Linked Regions.</title>
        <authorList>
            <person name="Hyden B."/>
            <person name="Feng K."/>
            <person name="Yates T.B."/>
            <person name="Jawdy S."/>
            <person name="Cereghino C."/>
            <person name="Smart L.B."/>
            <person name="Muchero W."/>
        </authorList>
    </citation>
    <scope>NUCLEOTIDE SEQUENCE</scope>
    <source>
        <tissue evidence="6">Shoot tip</tissue>
    </source>
</reference>
<evidence type="ECO:0000256" key="4">
    <source>
        <dbReference type="SAM" id="MobiDB-lite"/>
    </source>
</evidence>
<dbReference type="GO" id="GO:0008234">
    <property type="term" value="F:cysteine-type peptidase activity"/>
    <property type="evidence" value="ECO:0007669"/>
    <property type="project" value="InterPro"/>
</dbReference>
<reference evidence="6" key="1">
    <citation type="submission" date="2022-11" db="EMBL/GenBank/DDBJ databases">
        <authorList>
            <person name="Hyden B.L."/>
            <person name="Feng K."/>
            <person name="Yates T."/>
            <person name="Jawdy S."/>
            <person name="Smart L.B."/>
            <person name="Muchero W."/>
        </authorList>
    </citation>
    <scope>NUCLEOTIDE SEQUENCE</scope>
    <source>
        <tissue evidence="6">Shoot tip</tissue>
    </source>
</reference>
<dbReference type="GO" id="GO:0006508">
    <property type="term" value="P:proteolysis"/>
    <property type="evidence" value="ECO:0007669"/>
    <property type="project" value="UniProtKB-KW"/>
</dbReference>
<dbReference type="Pfam" id="PF25352">
    <property type="entry name" value="PH_ULP"/>
    <property type="match status" value="2"/>
</dbReference>
<organism evidence="6 7">
    <name type="scientific">Salix koriyanagi</name>
    <dbReference type="NCBI Taxonomy" id="2511006"/>
    <lineage>
        <taxon>Eukaryota</taxon>
        <taxon>Viridiplantae</taxon>
        <taxon>Streptophyta</taxon>
        <taxon>Embryophyta</taxon>
        <taxon>Tracheophyta</taxon>
        <taxon>Spermatophyta</taxon>
        <taxon>Magnoliopsida</taxon>
        <taxon>eudicotyledons</taxon>
        <taxon>Gunneridae</taxon>
        <taxon>Pentapetalae</taxon>
        <taxon>rosids</taxon>
        <taxon>fabids</taxon>
        <taxon>Malpighiales</taxon>
        <taxon>Salicaceae</taxon>
        <taxon>Saliceae</taxon>
        <taxon>Salix</taxon>
    </lineage>
</organism>
<dbReference type="Proteomes" id="UP001151752">
    <property type="component" value="Chromosome 17"/>
</dbReference>
<feature type="compositionally biased region" description="Low complexity" evidence="4">
    <location>
        <begin position="823"/>
        <end position="835"/>
    </location>
</feature>
<proteinExistence type="inferred from homology"/>
<name>A0A9Q0SVX9_9ROSI</name>
<evidence type="ECO:0000256" key="2">
    <source>
        <dbReference type="ARBA" id="ARBA00022670"/>
    </source>
</evidence>
<dbReference type="AlphaFoldDB" id="A0A9Q0SVX9"/>
<dbReference type="PANTHER" id="PTHR47764">
    <property type="entry name" value="UBIQUITIN-LIKE-SPECIFIC PROTEASE 2B-RELATED"/>
    <property type="match status" value="1"/>
</dbReference>
<comment type="similarity">
    <text evidence="1">Belongs to the peptidase C48 family.</text>
</comment>
<sequence>MTRKKFSVFEFDEEEEDGVEKVSAKFAGKFGIQKRKRNDNRKGDGSSSPITKYKFLQCFGGCTEAVKIERSNEPINIDDGPIDVDTGGETDALCKGKSDEVVDIDTIIIDKQCQYSVSVRARMPQEHCADKDEISQMVTFMIDEDDGPIDVDTRVAGEINTLCKGKNCVVKEEISKLGTLGIDIDDGPIDVATGVAGETDTLRKGNSDEVVDIDTIVIEDCDDNEISQLDTLRLSSFSNSENESASMISDNDVRIEMSSSTSVFTPSEDEGNQVLECGSLGHQIDYTNNTVAVFPDYILCGNIYGTEACLTFSGSSIRMKGSTSQNGVRWLQLLWFISALNQRFLKGARIGNDASDVDKLKFSVYDPHWHEGEEAIKSLDVRYKDIWNFTSESDLEKDRNVSSGHNGMFTSNPYFPVVHETFEEVVYPKGDPDAVSISKRDVDLLRPETFINDTIIDFYIQYLKNKIQPDDRQRFHFFNSFFFRKLADLDKGPSNACEGRIAFQRVCKWTRKLNIFEKDYIFIPVNYSLHWSLIVICHPGEVVHSRGKDLCDKLTLRQTLYELVAVCIGYLYEEWRERHNETVDDTLSKFLHLRFVPLELPQQGNLYDCGLFLLHYVELFLEEAPIDFSPFKITEFSNFLSRNWFLPGEASLKRAHIQKLICEILEDQSCTQSSDPNEQETGAEFLEEVCSAVSAPDTDTGIHISLTEKSPISVAQRQRLEELGLNSRDLPEPGPNARFFSNGNCWQTGALHWRTCMSPVEEAEETGERISDSSSDTEDYQLPAGLAMEFPSTSFSHKDLRSLGSSRNKKYMQLVEPYDDSSSEASTSRSLESSEIGAGVNEDHLHSQSEGLDREKNTDCDELSSKSTEYEEFADCFVEDSQERNCMHIDHVANDSLSSFHNTGNCNKLRGISRHDEHC</sequence>
<evidence type="ECO:0000256" key="3">
    <source>
        <dbReference type="ARBA" id="ARBA00022801"/>
    </source>
</evidence>
<keyword evidence="2 6" id="KW-0645">Protease</keyword>
<feature type="region of interest" description="Disordered" evidence="4">
    <location>
        <begin position="817"/>
        <end position="863"/>
    </location>
</feature>